<protein>
    <recommendedName>
        <fullName evidence="1">HTH marR-type domain-containing protein</fullName>
    </recommendedName>
</protein>
<organism evidence="2 3">
    <name type="scientific">SAR86 cluster bacterium</name>
    <dbReference type="NCBI Taxonomy" id="2030880"/>
    <lineage>
        <taxon>Bacteria</taxon>
        <taxon>Pseudomonadati</taxon>
        <taxon>Pseudomonadota</taxon>
        <taxon>Gammaproteobacteria</taxon>
        <taxon>SAR86 cluster</taxon>
    </lineage>
</organism>
<dbReference type="EMBL" id="SHBI01000001">
    <property type="protein sequence ID" value="RZO23233.1"/>
    <property type="molecule type" value="Genomic_DNA"/>
</dbReference>
<comment type="caution">
    <text evidence="2">The sequence shown here is derived from an EMBL/GenBank/DDBJ whole genome shotgun (WGS) entry which is preliminary data.</text>
</comment>
<feature type="domain" description="HTH marR-type" evidence="1">
    <location>
        <begin position="1"/>
        <end position="112"/>
    </location>
</feature>
<reference evidence="2 3" key="1">
    <citation type="submission" date="2019-02" db="EMBL/GenBank/DDBJ databases">
        <title>Prokaryotic population dynamics and viral predation in marine succession experiment using metagenomics: the confinement effect.</title>
        <authorList>
            <person name="Haro-Moreno J.M."/>
            <person name="Rodriguez-Valera F."/>
            <person name="Lopez-Perez M."/>
        </authorList>
    </citation>
    <scope>NUCLEOTIDE SEQUENCE [LARGE SCALE GENOMIC DNA]</scope>
    <source>
        <strain evidence="2">MED-G163</strain>
    </source>
</reference>
<dbReference type="Proteomes" id="UP000315782">
    <property type="component" value="Unassembled WGS sequence"/>
</dbReference>
<dbReference type="InterPro" id="IPR036390">
    <property type="entry name" value="WH_DNA-bd_sf"/>
</dbReference>
<gene>
    <name evidence="2" type="ORF">EVA96_00245</name>
</gene>
<dbReference type="AlphaFoldDB" id="A0A520MPT4"/>
<dbReference type="InterPro" id="IPR036388">
    <property type="entry name" value="WH-like_DNA-bd_sf"/>
</dbReference>
<dbReference type="PROSITE" id="PS50995">
    <property type="entry name" value="HTH_MARR_2"/>
    <property type="match status" value="1"/>
</dbReference>
<evidence type="ECO:0000313" key="2">
    <source>
        <dbReference type="EMBL" id="RZO23233.1"/>
    </source>
</evidence>
<dbReference type="Gene3D" id="1.10.10.10">
    <property type="entry name" value="Winged helix-like DNA-binding domain superfamily/Winged helix DNA-binding domain"/>
    <property type="match status" value="1"/>
</dbReference>
<dbReference type="InterPro" id="IPR000835">
    <property type="entry name" value="HTH_MarR-typ"/>
</dbReference>
<dbReference type="SUPFAM" id="SSF46785">
    <property type="entry name" value="Winged helix' DNA-binding domain"/>
    <property type="match status" value="1"/>
</dbReference>
<accession>A0A520MPT4</accession>
<evidence type="ECO:0000313" key="3">
    <source>
        <dbReference type="Proteomes" id="UP000315782"/>
    </source>
</evidence>
<dbReference type="Pfam" id="PF13463">
    <property type="entry name" value="HTH_27"/>
    <property type="match status" value="1"/>
</dbReference>
<name>A0A520MPT4_9GAMM</name>
<sequence length="112" mass="12796">MDKKSFLKHAKSVSNLNALSIKEKMGVGHFLLLTAIVARRIKQERMPNIKWLQVELQISFTKVKSIINSLESRGLIVKVSDPKDKRRKFLDLTEKGNKYICGLMNSIDLIAK</sequence>
<proteinExistence type="predicted"/>
<evidence type="ECO:0000259" key="1">
    <source>
        <dbReference type="PROSITE" id="PS50995"/>
    </source>
</evidence>
<dbReference type="GO" id="GO:0003700">
    <property type="term" value="F:DNA-binding transcription factor activity"/>
    <property type="evidence" value="ECO:0007669"/>
    <property type="project" value="InterPro"/>
</dbReference>